<dbReference type="PANTHER" id="PTHR13578:SF20">
    <property type="entry name" value="POLYCOMB PROTEIN ASX"/>
    <property type="match status" value="1"/>
</dbReference>
<evidence type="ECO:0000313" key="2">
    <source>
        <dbReference type="EMBL" id="CAD7458020.1"/>
    </source>
</evidence>
<dbReference type="GO" id="GO:0035517">
    <property type="term" value="C:PR-DUB complex"/>
    <property type="evidence" value="ECO:0007669"/>
    <property type="project" value="TreeGrafter"/>
</dbReference>
<dbReference type="EMBL" id="OE002034">
    <property type="protein sequence ID" value="CAD7458020.1"/>
    <property type="molecule type" value="Genomic_DNA"/>
</dbReference>
<dbReference type="GO" id="GO:0009887">
    <property type="term" value="P:animal organ morphogenesis"/>
    <property type="evidence" value="ECO:0007669"/>
    <property type="project" value="TreeGrafter"/>
</dbReference>
<dbReference type="GO" id="GO:0003682">
    <property type="term" value="F:chromatin binding"/>
    <property type="evidence" value="ECO:0007669"/>
    <property type="project" value="TreeGrafter"/>
</dbReference>
<dbReference type="Pfam" id="PF13919">
    <property type="entry name" value="ASXH"/>
    <property type="match status" value="1"/>
</dbReference>
<gene>
    <name evidence="2" type="ORF">TTEB3V08_LOCUS6007</name>
</gene>
<feature type="domain" description="ASX DEUBAD" evidence="1">
    <location>
        <begin position="21"/>
        <end position="74"/>
    </location>
</feature>
<dbReference type="InterPro" id="IPR028020">
    <property type="entry name" value="ASX_DEUBAD_dom"/>
</dbReference>
<name>A0A7R9IGV2_9NEOP</name>
<dbReference type="AlphaFoldDB" id="A0A7R9IGV2"/>
<dbReference type="GO" id="GO:0045944">
    <property type="term" value="P:positive regulation of transcription by RNA polymerase II"/>
    <property type="evidence" value="ECO:0007669"/>
    <property type="project" value="TreeGrafter"/>
</dbReference>
<dbReference type="PANTHER" id="PTHR13578">
    <property type="entry name" value="ADDITIONAL SEX COMBS LIKE PROTEIN ASXL"/>
    <property type="match status" value="1"/>
</dbReference>
<dbReference type="InterPro" id="IPR024811">
    <property type="entry name" value="ASX/ASX-like"/>
</dbReference>
<reference evidence="2" key="1">
    <citation type="submission" date="2020-11" db="EMBL/GenBank/DDBJ databases">
        <authorList>
            <person name="Tran Van P."/>
        </authorList>
    </citation>
    <scope>NUCLEOTIDE SEQUENCE</scope>
</reference>
<organism evidence="2">
    <name type="scientific">Timema tahoe</name>
    <dbReference type="NCBI Taxonomy" id="61484"/>
    <lineage>
        <taxon>Eukaryota</taxon>
        <taxon>Metazoa</taxon>
        <taxon>Ecdysozoa</taxon>
        <taxon>Arthropoda</taxon>
        <taxon>Hexapoda</taxon>
        <taxon>Insecta</taxon>
        <taxon>Pterygota</taxon>
        <taxon>Neoptera</taxon>
        <taxon>Polyneoptera</taxon>
        <taxon>Phasmatodea</taxon>
        <taxon>Timematodea</taxon>
        <taxon>Timematoidea</taxon>
        <taxon>Timematidae</taxon>
        <taxon>Timema</taxon>
    </lineage>
</organism>
<evidence type="ECO:0000259" key="1">
    <source>
        <dbReference type="Pfam" id="PF13919"/>
    </source>
</evidence>
<accession>A0A7R9IGV2</accession>
<proteinExistence type="predicted"/>
<protein>
    <recommendedName>
        <fullName evidence="1">ASX DEUBAD domain-containing protein</fullName>
    </recommendedName>
</protein>
<sequence>MLEWRYSEDVGVTVQLSGSGLNNEFFARACHEWRERLAEGEFTPENQQKLKAEAEKEMSRLDPWKLKHFEPIWGDKSGPPPDHAPFLLTRPPLKTTIKLRQAPSRHPSKPVPRRLRTVGAVTRAITSYREEVAGAGAEKRGVDDLDDECHKKLKVAQVHPKLPEPNKSSTSSNILKCCLKQRFNTFSSKNISKVTFTATRSTSMNNRCIDTNQFLPMDFDYLQHLQSTQLSARTMGTGTSTTILSSNLG</sequence>